<accession>A0A834XFT9</accession>
<dbReference type="AlphaFoldDB" id="A0A834XFT9"/>
<gene>
    <name evidence="1" type="ORF">G2W53_001384</name>
</gene>
<dbReference type="Proteomes" id="UP000634136">
    <property type="component" value="Unassembled WGS sequence"/>
</dbReference>
<name>A0A834XFT9_9FABA</name>
<sequence length="45" mass="5101">MALFKRVVYPSSPLRFEVTRRTSFPGRDSSTISPTEDIIPNGLNF</sequence>
<proteinExistence type="predicted"/>
<comment type="caution">
    <text evidence="1">The sequence shown here is derived from an EMBL/GenBank/DDBJ whole genome shotgun (WGS) entry which is preliminary data.</text>
</comment>
<evidence type="ECO:0000313" key="1">
    <source>
        <dbReference type="EMBL" id="KAF7844479.1"/>
    </source>
</evidence>
<protein>
    <submittedName>
        <fullName evidence="1">Uncharacterized protein</fullName>
    </submittedName>
</protein>
<dbReference type="EMBL" id="JAAIUW010000001">
    <property type="protein sequence ID" value="KAF7844479.1"/>
    <property type="molecule type" value="Genomic_DNA"/>
</dbReference>
<reference evidence="1" key="1">
    <citation type="submission" date="2020-09" db="EMBL/GenBank/DDBJ databases">
        <title>Genome-Enabled Discovery of Anthraquinone Biosynthesis in Senna tora.</title>
        <authorList>
            <person name="Kang S.-H."/>
            <person name="Pandey R.P."/>
            <person name="Lee C.-M."/>
            <person name="Sim J.-S."/>
            <person name="Jeong J.-T."/>
            <person name="Choi B.-S."/>
            <person name="Jung M."/>
            <person name="Ginzburg D."/>
            <person name="Zhao K."/>
            <person name="Won S.Y."/>
            <person name="Oh T.-J."/>
            <person name="Yu Y."/>
            <person name="Kim N.-H."/>
            <person name="Lee O.R."/>
            <person name="Lee T.-H."/>
            <person name="Bashyal P."/>
            <person name="Kim T.-S."/>
            <person name="Lee W.-H."/>
            <person name="Kawkins C."/>
            <person name="Kim C.-K."/>
            <person name="Kim J.S."/>
            <person name="Ahn B.O."/>
            <person name="Rhee S.Y."/>
            <person name="Sohng J.K."/>
        </authorList>
    </citation>
    <scope>NUCLEOTIDE SEQUENCE</scope>
    <source>
        <tissue evidence="1">Leaf</tissue>
    </source>
</reference>
<organism evidence="1 2">
    <name type="scientific">Senna tora</name>
    <dbReference type="NCBI Taxonomy" id="362788"/>
    <lineage>
        <taxon>Eukaryota</taxon>
        <taxon>Viridiplantae</taxon>
        <taxon>Streptophyta</taxon>
        <taxon>Embryophyta</taxon>
        <taxon>Tracheophyta</taxon>
        <taxon>Spermatophyta</taxon>
        <taxon>Magnoliopsida</taxon>
        <taxon>eudicotyledons</taxon>
        <taxon>Gunneridae</taxon>
        <taxon>Pentapetalae</taxon>
        <taxon>rosids</taxon>
        <taxon>fabids</taxon>
        <taxon>Fabales</taxon>
        <taxon>Fabaceae</taxon>
        <taxon>Caesalpinioideae</taxon>
        <taxon>Cassia clade</taxon>
        <taxon>Senna</taxon>
    </lineage>
</organism>
<evidence type="ECO:0000313" key="2">
    <source>
        <dbReference type="Proteomes" id="UP000634136"/>
    </source>
</evidence>
<keyword evidence="2" id="KW-1185">Reference proteome</keyword>